<name>A0AA88I7I0_ARTSF</name>
<accession>A0AA88I7I0</accession>
<dbReference type="AlphaFoldDB" id="A0AA88I7I0"/>
<gene>
    <name evidence="2" type="ORF">QYM36_001811</name>
</gene>
<evidence type="ECO:0000256" key="1">
    <source>
        <dbReference type="ARBA" id="ARBA00009100"/>
    </source>
</evidence>
<dbReference type="InterPro" id="IPR028934">
    <property type="entry name" value="Vps26-related"/>
</dbReference>
<protein>
    <submittedName>
        <fullName evidence="2">Uncharacterized protein</fullName>
    </submittedName>
</protein>
<comment type="caution">
    <text evidence="2">The sequence shown here is derived from an EMBL/GenBank/DDBJ whole genome shotgun (WGS) entry which is preliminary data.</text>
</comment>
<keyword evidence="3" id="KW-1185">Reference proteome</keyword>
<dbReference type="Gene3D" id="2.60.40.640">
    <property type="match status" value="2"/>
</dbReference>
<evidence type="ECO:0000313" key="3">
    <source>
        <dbReference type="Proteomes" id="UP001187531"/>
    </source>
</evidence>
<dbReference type="Proteomes" id="UP001187531">
    <property type="component" value="Unassembled WGS sequence"/>
</dbReference>
<feature type="non-terminal residue" evidence="2">
    <location>
        <position position="121"/>
    </location>
</feature>
<evidence type="ECO:0000313" key="2">
    <source>
        <dbReference type="EMBL" id="KAK2723275.1"/>
    </source>
</evidence>
<proteinExistence type="inferred from homology"/>
<dbReference type="GO" id="GO:0006886">
    <property type="term" value="P:intracellular protein transport"/>
    <property type="evidence" value="ECO:0007669"/>
    <property type="project" value="InterPro"/>
</dbReference>
<comment type="similarity">
    <text evidence="1">Belongs to the VPS26 family.</text>
</comment>
<dbReference type="EMBL" id="JAVRJZ010000004">
    <property type="protein sequence ID" value="KAK2723275.1"/>
    <property type="molecule type" value="Genomic_DNA"/>
</dbReference>
<sequence length="121" mass="13477">MRPNVFTENETIAKYAIMDGAPVGRESIPIRVCLSGYGLTPTMRDIAKKFLVRYFLNLVLVDEEEIFQATGPNVFTENETIAKYAIMDGAPVGRESIPIRVCLSGYGLTPTMRDIAKKFLV</sequence>
<organism evidence="2 3">
    <name type="scientific">Artemia franciscana</name>
    <name type="common">Brine shrimp</name>
    <name type="synonym">Artemia sanfranciscana</name>
    <dbReference type="NCBI Taxonomy" id="6661"/>
    <lineage>
        <taxon>Eukaryota</taxon>
        <taxon>Metazoa</taxon>
        <taxon>Ecdysozoa</taxon>
        <taxon>Arthropoda</taxon>
        <taxon>Crustacea</taxon>
        <taxon>Branchiopoda</taxon>
        <taxon>Anostraca</taxon>
        <taxon>Artemiidae</taxon>
        <taxon>Artemia</taxon>
    </lineage>
</organism>
<dbReference type="InterPro" id="IPR014752">
    <property type="entry name" value="Arrestin-like_C"/>
</dbReference>
<reference evidence="2" key="1">
    <citation type="submission" date="2023-07" db="EMBL/GenBank/DDBJ databases">
        <title>Chromosome-level genome assembly of Artemia franciscana.</title>
        <authorList>
            <person name="Jo E."/>
        </authorList>
    </citation>
    <scope>NUCLEOTIDE SEQUENCE</scope>
    <source>
        <tissue evidence="2">Whole body</tissue>
    </source>
</reference>
<dbReference type="PANTHER" id="PTHR12233">
    <property type="entry name" value="VACUOLAR PROTEIN SORTING 26 RELATED"/>
    <property type="match status" value="1"/>
</dbReference>
<dbReference type="Pfam" id="PF03643">
    <property type="entry name" value="Vps26"/>
    <property type="match status" value="2"/>
</dbReference>